<feature type="region of interest" description="Disordered" evidence="1">
    <location>
        <begin position="1"/>
        <end position="26"/>
    </location>
</feature>
<organism evidence="3">
    <name type="scientific">Melampsora larici-populina (strain 98AG31 / pathotype 3-4-7)</name>
    <name type="common">Poplar leaf rust fungus</name>
    <dbReference type="NCBI Taxonomy" id="747676"/>
    <lineage>
        <taxon>Eukaryota</taxon>
        <taxon>Fungi</taxon>
        <taxon>Dikarya</taxon>
        <taxon>Basidiomycota</taxon>
        <taxon>Pucciniomycotina</taxon>
        <taxon>Pucciniomycetes</taxon>
        <taxon>Pucciniales</taxon>
        <taxon>Melampsoraceae</taxon>
        <taxon>Melampsora</taxon>
    </lineage>
</organism>
<evidence type="ECO:0000256" key="1">
    <source>
        <dbReference type="SAM" id="MobiDB-lite"/>
    </source>
</evidence>
<proteinExistence type="predicted"/>
<reference evidence="3" key="1">
    <citation type="journal article" date="2011" name="Proc. Natl. Acad. Sci. U.S.A.">
        <title>Obligate biotrophy features unraveled by the genomic analysis of rust fungi.</title>
        <authorList>
            <person name="Duplessis S."/>
            <person name="Cuomo C.A."/>
            <person name="Lin Y.-C."/>
            <person name="Aerts A."/>
            <person name="Tisserant E."/>
            <person name="Veneault-Fourrey C."/>
            <person name="Joly D.L."/>
            <person name="Hacquard S."/>
            <person name="Amselem J."/>
            <person name="Cantarel B.L."/>
            <person name="Chiu R."/>
            <person name="Coutinho P.M."/>
            <person name="Feau N."/>
            <person name="Field M."/>
            <person name="Frey P."/>
            <person name="Gelhaye E."/>
            <person name="Goldberg J."/>
            <person name="Grabherr M.G."/>
            <person name="Kodira C.D."/>
            <person name="Kohler A."/>
            <person name="Kuees U."/>
            <person name="Lindquist E.A."/>
            <person name="Lucas S.M."/>
            <person name="Mago R."/>
            <person name="Mauceli E."/>
            <person name="Morin E."/>
            <person name="Murat C."/>
            <person name="Pangilinan J.L."/>
            <person name="Park R."/>
            <person name="Pearson M."/>
            <person name="Quesneville H."/>
            <person name="Rouhier N."/>
            <person name="Sakthikumar S."/>
            <person name="Salamov A.A."/>
            <person name="Schmutz J."/>
            <person name="Selles B."/>
            <person name="Shapiro H."/>
            <person name="Tanguay P."/>
            <person name="Tuskan G.A."/>
            <person name="Henrissat B."/>
            <person name="Van de Peer Y."/>
            <person name="Rouze P."/>
            <person name="Ellis J.G."/>
            <person name="Dodds P.N."/>
            <person name="Schein J.E."/>
            <person name="Zhong S."/>
            <person name="Hamelin R.C."/>
            <person name="Grigoriev I.V."/>
            <person name="Szabo L.J."/>
            <person name="Martin F."/>
        </authorList>
    </citation>
    <scope>NUCLEOTIDE SEQUENCE [LARGE SCALE GENOMIC DNA]</scope>
    <source>
        <strain evidence="3">98AG31 / pathotype 3-4-7</strain>
    </source>
</reference>
<dbReference type="VEuPathDB" id="FungiDB:MELLADRAFT_67827"/>
<dbReference type="OrthoDB" id="10430074at2759"/>
<keyword evidence="3" id="KW-1185">Reference proteome</keyword>
<evidence type="ECO:0000313" key="3">
    <source>
        <dbReference type="Proteomes" id="UP000001072"/>
    </source>
</evidence>
<evidence type="ECO:0000313" key="2">
    <source>
        <dbReference type="EMBL" id="EGG00429.1"/>
    </source>
</evidence>
<dbReference type="RefSeq" id="XP_007416275.1">
    <property type="nucleotide sequence ID" value="XM_007416213.1"/>
</dbReference>
<dbReference type="GeneID" id="18930913"/>
<dbReference type="KEGG" id="mlr:MELLADRAFT_67827"/>
<dbReference type="HOGENOM" id="CLU_087040_0_0_1"/>
<protein>
    <submittedName>
        <fullName evidence="2">Uncharacterized protein</fullName>
    </submittedName>
</protein>
<accession>F4S4K4</accession>
<gene>
    <name evidence="2" type="ORF">MELLADRAFT_67827</name>
</gene>
<dbReference type="EMBL" id="GL883147">
    <property type="protein sequence ID" value="EGG00429.1"/>
    <property type="molecule type" value="Genomic_DNA"/>
</dbReference>
<dbReference type="InParanoid" id="F4S4K4"/>
<sequence>MNRTSPDTIDIPDSEEESEGRDAHDVHDDGIANMIRSTPDTIVIPESNDDPEGRHAHAIHEECIANITDYIIREGLTVQEFVNSARPSAYVTYSHQPPPSRDLLFARCRNVIGFIQSQNITVYDFVITLLEHPRLWAHRRSFLGTGTYSCSVVIRVFKALQNLIHAAGNTMPLWYEFIQAEADDLHINDTGGFPWPPL</sequence>
<dbReference type="Proteomes" id="UP000001072">
    <property type="component" value="Unassembled WGS sequence"/>
</dbReference>
<feature type="compositionally biased region" description="Acidic residues" evidence="1">
    <location>
        <begin position="10"/>
        <end position="19"/>
    </location>
</feature>
<dbReference type="AlphaFoldDB" id="F4S4K4"/>
<name>F4S4K4_MELLP</name>